<dbReference type="Gene3D" id="3.40.50.1240">
    <property type="entry name" value="Phosphoglycerate mutase-like"/>
    <property type="match status" value="1"/>
</dbReference>
<accession>A0ABU5J470</accession>
<dbReference type="InterPro" id="IPR051695">
    <property type="entry name" value="Phosphoglycerate_Mutase"/>
</dbReference>
<dbReference type="SUPFAM" id="SSF53254">
    <property type="entry name" value="Phosphoglycerate mutase-like"/>
    <property type="match status" value="1"/>
</dbReference>
<dbReference type="CDD" id="cd07067">
    <property type="entry name" value="HP_PGM_like"/>
    <property type="match status" value="1"/>
</dbReference>
<dbReference type="PANTHER" id="PTHR46517">
    <property type="entry name" value="FRUCTOSE-2,6-BISPHOSPHATASE TIGAR"/>
    <property type="match status" value="1"/>
</dbReference>
<evidence type="ECO:0000256" key="1">
    <source>
        <dbReference type="ARBA" id="ARBA00022801"/>
    </source>
</evidence>
<dbReference type="SMART" id="SM00855">
    <property type="entry name" value="PGAM"/>
    <property type="match status" value="1"/>
</dbReference>
<dbReference type="Pfam" id="PF00300">
    <property type="entry name" value="His_Phos_1"/>
    <property type="match status" value="1"/>
</dbReference>
<dbReference type="EMBL" id="JAXOFX010000021">
    <property type="protein sequence ID" value="MDZ5474214.1"/>
    <property type="molecule type" value="Genomic_DNA"/>
</dbReference>
<proteinExistence type="predicted"/>
<dbReference type="EC" id="3.1.3.-" evidence="2"/>
<comment type="caution">
    <text evidence="2">The sequence shown here is derived from an EMBL/GenBank/DDBJ whole genome shotgun (WGS) entry which is preliminary data.</text>
</comment>
<dbReference type="Proteomes" id="UP001290455">
    <property type="component" value="Unassembled WGS sequence"/>
</dbReference>
<reference evidence="2 3" key="1">
    <citation type="submission" date="2023-11" db="EMBL/GenBank/DDBJ databases">
        <title>Bacillus jintuensis, isolated from a mudflat on the Beibu Gulf coast.</title>
        <authorList>
            <person name="Li M."/>
        </authorList>
    </citation>
    <scope>NUCLEOTIDE SEQUENCE [LARGE SCALE GENOMIC DNA]</scope>
    <source>
        <strain evidence="2 3">31A1R</strain>
    </source>
</reference>
<dbReference type="InterPro" id="IPR029033">
    <property type="entry name" value="His_PPase_superfam"/>
</dbReference>
<dbReference type="PANTHER" id="PTHR46517:SF1">
    <property type="entry name" value="FRUCTOSE-2,6-BISPHOSPHATASE TIGAR"/>
    <property type="match status" value="1"/>
</dbReference>
<organism evidence="2 3">
    <name type="scientific">Robertmurraya mangrovi</name>
    <dbReference type="NCBI Taxonomy" id="3098077"/>
    <lineage>
        <taxon>Bacteria</taxon>
        <taxon>Bacillati</taxon>
        <taxon>Bacillota</taxon>
        <taxon>Bacilli</taxon>
        <taxon>Bacillales</taxon>
        <taxon>Bacillaceae</taxon>
        <taxon>Robertmurraya</taxon>
    </lineage>
</organism>
<sequence>MDDRVVITLFRHGLTEANRRKEYLGWTDSPLCFSHSPSNMDYYELYFSSDLNRCIATLKKYAPDVKPHLLTEFREMNFGVFEGKTYEQLKDCEDYQKWIAWPFKHTPPNGEAFEDFSIRIEDGWQKVINTIEKKQARKTLIMTHGGVIRYLLTTYAPNKREFWDWSVSHEMGYELIFDRDGLRRGERCTLLREVPLTANEHG</sequence>
<dbReference type="InterPro" id="IPR013078">
    <property type="entry name" value="His_Pase_superF_clade-1"/>
</dbReference>
<gene>
    <name evidence="2" type="ORF">SM124_21190</name>
</gene>
<evidence type="ECO:0000313" key="3">
    <source>
        <dbReference type="Proteomes" id="UP001290455"/>
    </source>
</evidence>
<evidence type="ECO:0000313" key="2">
    <source>
        <dbReference type="EMBL" id="MDZ5474214.1"/>
    </source>
</evidence>
<dbReference type="RefSeq" id="WP_322448507.1">
    <property type="nucleotide sequence ID" value="NZ_JAXOFX010000021.1"/>
</dbReference>
<keyword evidence="3" id="KW-1185">Reference proteome</keyword>
<keyword evidence="1 2" id="KW-0378">Hydrolase</keyword>
<name>A0ABU5J470_9BACI</name>
<protein>
    <submittedName>
        <fullName evidence="2">Histidine phosphatase family protein</fullName>
        <ecNumber evidence="2">3.1.3.-</ecNumber>
    </submittedName>
</protein>
<dbReference type="GO" id="GO:0016787">
    <property type="term" value="F:hydrolase activity"/>
    <property type="evidence" value="ECO:0007669"/>
    <property type="project" value="UniProtKB-KW"/>
</dbReference>